<evidence type="ECO:0000313" key="4">
    <source>
        <dbReference type="EMBL" id="QTR53659.1"/>
    </source>
</evidence>
<sequence>MNNKRFLLLDILLLFCLSLFACQAEATDAPRPQWWAQPLVLEGVPNLHRINERLYRSAQPTAVGFRAVESLGVGTVLNLRQYHDDDDEATGIDMVLKHRWVNTSDFGDTEMLDALQTIATADSPVLVHCWHGADRTGTVIALYRMVCQSWSREQALDELQHGNYGYHAVFDNIPAYLQQVDIAKLRRQVSGVNCPR</sequence>
<dbReference type="PROSITE" id="PS50056">
    <property type="entry name" value="TYR_PHOSPHATASE_2"/>
    <property type="match status" value="1"/>
</dbReference>
<dbReference type="PANTHER" id="PTHR31126">
    <property type="entry name" value="TYROSINE-PROTEIN PHOSPHATASE"/>
    <property type="match status" value="1"/>
</dbReference>
<dbReference type="PANTHER" id="PTHR31126:SF72">
    <property type="entry name" value="DUAL SPECIFICITY PROTEIN PHOSPHATASE TPBA"/>
    <property type="match status" value="1"/>
</dbReference>
<dbReference type="PROSITE" id="PS00383">
    <property type="entry name" value="TYR_PHOSPHATASE_1"/>
    <property type="match status" value="1"/>
</dbReference>
<evidence type="ECO:0000256" key="1">
    <source>
        <dbReference type="ARBA" id="ARBA00009580"/>
    </source>
</evidence>
<dbReference type="KEGG" id="tun:J9260_00785"/>
<feature type="chain" id="PRO_5037309970" evidence="2">
    <location>
        <begin position="27"/>
        <end position="196"/>
    </location>
</feature>
<dbReference type="Pfam" id="PF03162">
    <property type="entry name" value="Y_phosphatase2"/>
    <property type="match status" value="1"/>
</dbReference>
<dbReference type="SUPFAM" id="SSF52799">
    <property type="entry name" value="(Phosphotyrosine protein) phosphatases II"/>
    <property type="match status" value="1"/>
</dbReference>
<protein>
    <submittedName>
        <fullName evidence="4">Tyrosine-protein phosphatase</fullName>
    </submittedName>
</protein>
<dbReference type="InterPro" id="IPR016130">
    <property type="entry name" value="Tyr_Pase_AS"/>
</dbReference>
<proteinExistence type="inferred from homology"/>
<dbReference type="EMBL" id="CP072793">
    <property type="protein sequence ID" value="QTR53659.1"/>
    <property type="molecule type" value="Genomic_DNA"/>
</dbReference>
<feature type="domain" description="Tyrosine specific protein phosphatases" evidence="3">
    <location>
        <begin position="109"/>
        <end position="160"/>
    </location>
</feature>
<dbReference type="InterPro" id="IPR004861">
    <property type="entry name" value="Siw14-like"/>
</dbReference>
<evidence type="ECO:0000256" key="2">
    <source>
        <dbReference type="SAM" id="SignalP"/>
    </source>
</evidence>
<name>A0A975IHG1_9GAMM</name>
<feature type="signal peptide" evidence="2">
    <location>
        <begin position="1"/>
        <end position="26"/>
    </location>
</feature>
<gene>
    <name evidence="4" type="ORF">J9260_00785</name>
</gene>
<organism evidence="4 5">
    <name type="scientific">Thiothrix unzii</name>
    <dbReference type="NCBI Taxonomy" id="111769"/>
    <lineage>
        <taxon>Bacteria</taxon>
        <taxon>Pseudomonadati</taxon>
        <taxon>Pseudomonadota</taxon>
        <taxon>Gammaproteobacteria</taxon>
        <taxon>Thiotrichales</taxon>
        <taxon>Thiotrichaceae</taxon>
        <taxon>Thiothrix</taxon>
    </lineage>
</organism>
<dbReference type="RefSeq" id="WP_210219169.1">
    <property type="nucleotide sequence ID" value="NZ_CP072793.1"/>
</dbReference>
<dbReference type="AlphaFoldDB" id="A0A975IHG1"/>
<dbReference type="Gene3D" id="3.90.190.10">
    <property type="entry name" value="Protein tyrosine phosphatase superfamily"/>
    <property type="match status" value="1"/>
</dbReference>
<dbReference type="GO" id="GO:0016791">
    <property type="term" value="F:phosphatase activity"/>
    <property type="evidence" value="ECO:0007669"/>
    <property type="project" value="TreeGrafter"/>
</dbReference>
<dbReference type="PROSITE" id="PS51257">
    <property type="entry name" value="PROKAR_LIPOPROTEIN"/>
    <property type="match status" value="1"/>
</dbReference>
<accession>A0A975IHG1</accession>
<evidence type="ECO:0000313" key="5">
    <source>
        <dbReference type="Proteomes" id="UP000672009"/>
    </source>
</evidence>
<dbReference type="InterPro" id="IPR000387">
    <property type="entry name" value="Tyr_Pase_dom"/>
</dbReference>
<keyword evidence="5" id="KW-1185">Reference proteome</keyword>
<reference evidence="4" key="1">
    <citation type="submission" date="2021-04" db="EMBL/GenBank/DDBJ databases">
        <title>Genomics, taxonomy and metabolism of representatives of sulfur bacteria of the genus Thiothrix: Thiothrix fructosivorans QT, Thiothrix unzii A1T and three new species, Thiothrix subterranea sp. nov., Thiothrix litoralis sp. nov. and 'Candidatus Thiothrix anitrata' sp. nov.</title>
        <authorList>
            <person name="Ravin N.V."/>
            <person name="Smolyakov D."/>
            <person name="Rudenko T.S."/>
            <person name="Mardanov A.V."/>
            <person name="Beletsky A.V."/>
            <person name="Markov N.D."/>
            <person name="Fomenkov A.I."/>
            <person name="Roberts R.J."/>
            <person name="Karnachuk O.V."/>
            <person name="Novikov A."/>
            <person name="Grabovich M.Y."/>
        </authorList>
    </citation>
    <scope>NUCLEOTIDE SEQUENCE</scope>
    <source>
        <strain evidence="4">A1</strain>
    </source>
</reference>
<comment type="similarity">
    <text evidence="1">Belongs to the protein-tyrosine phosphatase family.</text>
</comment>
<dbReference type="InterPro" id="IPR029021">
    <property type="entry name" value="Prot-tyrosine_phosphatase-like"/>
</dbReference>
<dbReference type="Proteomes" id="UP000672009">
    <property type="component" value="Chromosome"/>
</dbReference>
<keyword evidence="2" id="KW-0732">Signal</keyword>
<evidence type="ECO:0000259" key="3">
    <source>
        <dbReference type="PROSITE" id="PS50056"/>
    </source>
</evidence>